<reference evidence="12" key="1">
    <citation type="journal article" date="2019" name="Int. J. Syst. Evol. Microbiol.">
        <title>The Global Catalogue of Microorganisms (GCM) 10K type strain sequencing project: providing services to taxonomists for standard genome sequencing and annotation.</title>
        <authorList>
            <consortium name="The Broad Institute Genomics Platform"/>
            <consortium name="The Broad Institute Genome Sequencing Center for Infectious Disease"/>
            <person name="Wu L."/>
            <person name="Ma J."/>
        </authorList>
    </citation>
    <scope>NUCLEOTIDE SEQUENCE [LARGE SCALE GENOMIC DNA]</scope>
    <source>
        <strain evidence="12">CECT 7698</strain>
    </source>
</reference>
<evidence type="ECO:0000256" key="5">
    <source>
        <dbReference type="ARBA" id="ARBA00022692"/>
    </source>
</evidence>
<gene>
    <name evidence="11" type="primary">ehuC</name>
    <name evidence="11" type="ORF">ACFOEV_21645</name>
</gene>
<accession>A0ABV7LV89</accession>
<dbReference type="NCBIfam" id="TIGR03004">
    <property type="entry name" value="ectoine_ehuC"/>
    <property type="match status" value="1"/>
</dbReference>
<dbReference type="SUPFAM" id="SSF161098">
    <property type="entry name" value="MetI-like"/>
    <property type="match status" value="1"/>
</dbReference>
<dbReference type="RefSeq" id="WP_386777042.1">
    <property type="nucleotide sequence ID" value="NZ_JBHRUG010000048.1"/>
</dbReference>
<evidence type="ECO:0000256" key="6">
    <source>
        <dbReference type="ARBA" id="ARBA00022970"/>
    </source>
</evidence>
<dbReference type="InterPro" id="IPR000515">
    <property type="entry name" value="MetI-like"/>
</dbReference>
<keyword evidence="8 9" id="KW-0472">Membrane</keyword>
<evidence type="ECO:0000256" key="1">
    <source>
        <dbReference type="ARBA" id="ARBA00004429"/>
    </source>
</evidence>
<evidence type="ECO:0000256" key="2">
    <source>
        <dbReference type="ARBA" id="ARBA00010072"/>
    </source>
</evidence>
<evidence type="ECO:0000259" key="10">
    <source>
        <dbReference type="PROSITE" id="PS50928"/>
    </source>
</evidence>
<dbReference type="InterPro" id="IPR043429">
    <property type="entry name" value="ArtM/GltK/GlnP/TcyL/YhdX-like"/>
</dbReference>
<dbReference type="InterPro" id="IPR014342">
    <property type="entry name" value="Ectoine_EhuC"/>
</dbReference>
<keyword evidence="3 9" id="KW-0813">Transport</keyword>
<dbReference type="CDD" id="cd06261">
    <property type="entry name" value="TM_PBP2"/>
    <property type="match status" value="1"/>
</dbReference>
<dbReference type="InterPro" id="IPR035906">
    <property type="entry name" value="MetI-like_sf"/>
</dbReference>
<evidence type="ECO:0000256" key="4">
    <source>
        <dbReference type="ARBA" id="ARBA00022475"/>
    </source>
</evidence>
<dbReference type="EMBL" id="JBHRUG010000048">
    <property type="protein sequence ID" value="MFC3286212.1"/>
    <property type="molecule type" value="Genomic_DNA"/>
</dbReference>
<evidence type="ECO:0000256" key="7">
    <source>
        <dbReference type="ARBA" id="ARBA00022989"/>
    </source>
</evidence>
<keyword evidence="12" id="KW-1185">Reference proteome</keyword>
<comment type="similarity">
    <text evidence="2">Belongs to the binding-protein-dependent transport system permease family. HisMQ subfamily.</text>
</comment>
<name>A0ABV7LV89_9GAMM</name>
<evidence type="ECO:0000256" key="3">
    <source>
        <dbReference type="ARBA" id="ARBA00022448"/>
    </source>
</evidence>
<dbReference type="PANTHER" id="PTHR30614">
    <property type="entry name" value="MEMBRANE COMPONENT OF AMINO ACID ABC TRANSPORTER"/>
    <property type="match status" value="1"/>
</dbReference>
<proteinExistence type="inferred from homology"/>
<sequence>MDLLRFLPLMLEGAWVTAQITALALLLALVMGFTAALMRLSRYRLLRGVATVYVEVFRGTSALVQLFWMFYVLPHFGVNINPFMVGWIALGLNIGAYGAEVIRGAIQAVPKGQYEATIAVNMTRWQAMYRVIIPQAIPDMIPPWGNLSIELLKATSLVSLITIADLTFRARQLNDRTFETVEIFTLVLLMYLAMALVITAGMRLLERYTSRGLGRGGI</sequence>
<organism evidence="11 12">
    <name type="scientific">Litchfieldella rifensis</name>
    <dbReference type="NCBI Taxonomy" id="762643"/>
    <lineage>
        <taxon>Bacteria</taxon>
        <taxon>Pseudomonadati</taxon>
        <taxon>Pseudomonadota</taxon>
        <taxon>Gammaproteobacteria</taxon>
        <taxon>Oceanospirillales</taxon>
        <taxon>Halomonadaceae</taxon>
        <taxon>Litchfieldella</taxon>
    </lineage>
</organism>
<feature type="transmembrane region" description="Helical" evidence="9">
    <location>
        <begin position="20"/>
        <end position="40"/>
    </location>
</feature>
<feature type="domain" description="ABC transmembrane type-1" evidence="10">
    <location>
        <begin position="14"/>
        <end position="199"/>
    </location>
</feature>
<keyword evidence="7 9" id="KW-1133">Transmembrane helix</keyword>
<evidence type="ECO:0000256" key="8">
    <source>
        <dbReference type="ARBA" id="ARBA00023136"/>
    </source>
</evidence>
<dbReference type="PANTHER" id="PTHR30614:SF0">
    <property type="entry name" value="L-CYSTINE TRANSPORT SYSTEM PERMEASE PROTEIN TCYL"/>
    <property type="match status" value="1"/>
</dbReference>
<dbReference type="InterPro" id="IPR010065">
    <property type="entry name" value="AA_ABC_transptr_permease_3TM"/>
</dbReference>
<dbReference type="Pfam" id="PF00528">
    <property type="entry name" value="BPD_transp_1"/>
    <property type="match status" value="1"/>
</dbReference>
<dbReference type="NCBIfam" id="TIGR01726">
    <property type="entry name" value="HEQRo_perm_3TM"/>
    <property type="match status" value="1"/>
</dbReference>
<evidence type="ECO:0000313" key="12">
    <source>
        <dbReference type="Proteomes" id="UP001595579"/>
    </source>
</evidence>
<comment type="caution">
    <text evidence="11">The sequence shown here is derived from an EMBL/GenBank/DDBJ whole genome shotgun (WGS) entry which is preliminary data.</text>
</comment>
<feature type="transmembrane region" description="Helical" evidence="9">
    <location>
        <begin position="183"/>
        <end position="205"/>
    </location>
</feature>
<keyword evidence="5 9" id="KW-0812">Transmembrane</keyword>
<keyword evidence="6" id="KW-0029">Amino-acid transport</keyword>
<dbReference type="Gene3D" id="1.10.3720.10">
    <property type="entry name" value="MetI-like"/>
    <property type="match status" value="1"/>
</dbReference>
<protein>
    <submittedName>
        <fullName evidence="11">Ectoine/hydroxyectoine ABC transporter permease subunit EhuC</fullName>
    </submittedName>
</protein>
<evidence type="ECO:0000313" key="11">
    <source>
        <dbReference type="EMBL" id="MFC3286212.1"/>
    </source>
</evidence>
<evidence type="ECO:0000256" key="9">
    <source>
        <dbReference type="RuleBase" id="RU363032"/>
    </source>
</evidence>
<dbReference type="Proteomes" id="UP001595579">
    <property type="component" value="Unassembled WGS sequence"/>
</dbReference>
<comment type="subcellular location">
    <subcellularLocation>
        <location evidence="1">Cell inner membrane</location>
        <topology evidence="1">Multi-pass membrane protein</topology>
    </subcellularLocation>
    <subcellularLocation>
        <location evidence="9">Cell membrane</location>
        <topology evidence="9">Multi-pass membrane protein</topology>
    </subcellularLocation>
</comment>
<dbReference type="PROSITE" id="PS50928">
    <property type="entry name" value="ABC_TM1"/>
    <property type="match status" value="1"/>
</dbReference>
<keyword evidence="4" id="KW-1003">Cell membrane</keyword>